<dbReference type="AlphaFoldDB" id="A0A3N4KLF7"/>
<accession>A0A3N4KLF7</accession>
<dbReference type="Proteomes" id="UP000277580">
    <property type="component" value="Unassembled WGS sequence"/>
</dbReference>
<organism evidence="2 3">
    <name type="scientific">Morchella conica CCBAS932</name>
    <dbReference type="NCBI Taxonomy" id="1392247"/>
    <lineage>
        <taxon>Eukaryota</taxon>
        <taxon>Fungi</taxon>
        <taxon>Dikarya</taxon>
        <taxon>Ascomycota</taxon>
        <taxon>Pezizomycotina</taxon>
        <taxon>Pezizomycetes</taxon>
        <taxon>Pezizales</taxon>
        <taxon>Morchellaceae</taxon>
        <taxon>Morchella</taxon>
    </lineage>
</organism>
<evidence type="ECO:0000313" key="3">
    <source>
        <dbReference type="Proteomes" id="UP000277580"/>
    </source>
</evidence>
<dbReference type="EMBL" id="ML119144">
    <property type="protein sequence ID" value="RPB10219.1"/>
    <property type="molecule type" value="Genomic_DNA"/>
</dbReference>
<feature type="chain" id="PRO_5018016443" evidence="1">
    <location>
        <begin position="20"/>
        <end position="272"/>
    </location>
</feature>
<evidence type="ECO:0000313" key="2">
    <source>
        <dbReference type="EMBL" id="RPB10219.1"/>
    </source>
</evidence>
<reference evidence="2 3" key="1">
    <citation type="journal article" date="2018" name="Nat. Ecol. Evol.">
        <title>Pezizomycetes genomes reveal the molecular basis of ectomycorrhizal truffle lifestyle.</title>
        <authorList>
            <person name="Murat C."/>
            <person name="Payen T."/>
            <person name="Noel B."/>
            <person name="Kuo A."/>
            <person name="Morin E."/>
            <person name="Chen J."/>
            <person name="Kohler A."/>
            <person name="Krizsan K."/>
            <person name="Balestrini R."/>
            <person name="Da Silva C."/>
            <person name="Montanini B."/>
            <person name="Hainaut M."/>
            <person name="Levati E."/>
            <person name="Barry K.W."/>
            <person name="Belfiori B."/>
            <person name="Cichocki N."/>
            <person name="Clum A."/>
            <person name="Dockter R.B."/>
            <person name="Fauchery L."/>
            <person name="Guy J."/>
            <person name="Iotti M."/>
            <person name="Le Tacon F."/>
            <person name="Lindquist E.A."/>
            <person name="Lipzen A."/>
            <person name="Malagnac F."/>
            <person name="Mello A."/>
            <person name="Molinier V."/>
            <person name="Miyauchi S."/>
            <person name="Poulain J."/>
            <person name="Riccioni C."/>
            <person name="Rubini A."/>
            <person name="Sitrit Y."/>
            <person name="Splivallo R."/>
            <person name="Traeger S."/>
            <person name="Wang M."/>
            <person name="Zifcakova L."/>
            <person name="Wipf D."/>
            <person name="Zambonelli A."/>
            <person name="Paolocci F."/>
            <person name="Nowrousian M."/>
            <person name="Ottonello S."/>
            <person name="Baldrian P."/>
            <person name="Spatafora J.W."/>
            <person name="Henrissat B."/>
            <person name="Nagy L.G."/>
            <person name="Aury J.M."/>
            <person name="Wincker P."/>
            <person name="Grigoriev I.V."/>
            <person name="Bonfante P."/>
            <person name="Martin F.M."/>
        </authorList>
    </citation>
    <scope>NUCLEOTIDE SEQUENCE [LARGE SCALE GENOMIC DNA]</scope>
    <source>
        <strain evidence="2 3">CCBAS932</strain>
    </source>
</reference>
<dbReference type="OrthoDB" id="5985073at2759"/>
<dbReference type="InParanoid" id="A0A3N4KLF7"/>
<proteinExistence type="predicted"/>
<keyword evidence="1" id="KW-0732">Signal</keyword>
<name>A0A3N4KLF7_9PEZI</name>
<protein>
    <submittedName>
        <fullName evidence="2">Uncharacterized protein</fullName>
    </submittedName>
</protein>
<evidence type="ECO:0000256" key="1">
    <source>
        <dbReference type="SAM" id="SignalP"/>
    </source>
</evidence>
<sequence>MRRSLSVVFITLIIPLTHALLDTGFNITKPSWLFNGILPASATDELPAACISAYTEPINCNTTILISPNLDTKNETLEDSCNPTCAASLLNFQKKLKDACAGIDLRDLNLDTSWLEAAVDGEAGVLLYWKQCVRDLKTNVLCMITEEDYVIAWNAVSADTASDASVQRFCADNCLTQSVVLNVPSAENLEDLREMCSDIEIEEFPFIDAMVFANLIEEDNGAVVAVGMNASLGPPGPPEGIGRSSGAASVGRVGTEVVVVASVAWGFAVLYL</sequence>
<gene>
    <name evidence="2" type="ORF">P167DRAFT_607284</name>
</gene>
<feature type="signal peptide" evidence="1">
    <location>
        <begin position="1"/>
        <end position="19"/>
    </location>
</feature>
<keyword evidence="3" id="KW-1185">Reference proteome</keyword>